<reference evidence="1 2" key="1">
    <citation type="submission" date="2019-06" db="EMBL/GenBank/DDBJ databases">
        <title>Persicimonas caeni gen. nov., sp. nov., a predatory bacterium isolated from solar saltern.</title>
        <authorList>
            <person name="Wang S."/>
        </authorList>
    </citation>
    <scope>NUCLEOTIDE SEQUENCE [LARGE SCALE GENOMIC DNA]</scope>
    <source>
        <strain evidence="1 2">YN101</strain>
    </source>
</reference>
<sequence length="346" mass="38062">MQPKRIAELKKTADEALQSGELTEDAQKTLIEVLTPDAYEQTWPDVEVVLHVAEHPVVAKRMQDERLPELLETALVEAFSAVLPLLGTRAFGPLANFAAHTRKRLDAERRKYELVAERLDGLDEDAAVRLLRNYISTDPAPYFVAKLRQRYSARVGEAERQSEEGVDLAVLVEDEGLVEALREPKTADVDVVRQALAELSGHPDVSTVTLQRAFRDGDADHKLVAAAIATFDARADFAPSILAQVISGHRDAAHMAVLAGRLAPLMARQVFSQFLAEAAWQNPEEPEAKITAERTHAILSARCVLPKIGSPLDAVDPQNLPDALEEGLDTVPDTVEAAWELWGRVK</sequence>
<dbReference type="OrthoDB" id="9979846at2"/>
<evidence type="ECO:0008006" key="3">
    <source>
        <dbReference type="Google" id="ProtNLM"/>
    </source>
</evidence>
<evidence type="ECO:0000313" key="1">
    <source>
        <dbReference type="EMBL" id="QDG51918.1"/>
    </source>
</evidence>
<gene>
    <name evidence="1" type="ORF">FIV42_14570</name>
</gene>
<dbReference type="Proteomes" id="UP000315995">
    <property type="component" value="Chromosome"/>
</dbReference>
<dbReference type="EMBL" id="CP041186">
    <property type="protein sequence ID" value="QDG51918.1"/>
    <property type="molecule type" value="Genomic_DNA"/>
</dbReference>
<keyword evidence="2" id="KW-1185">Reference proteome</keyword>
<proteinExistence type="predicted"/>
<dbReference type="RefSeq" id="WP_141198396.1">
    <property type="nucleotide sequence ID" value="NZ_CP041186.1"/>
</dbReference>
<protein>
    <recommendedName>
        <fullName evidence="3">DUF2336 domain-containing protein</fullName>
    </recommendedName>
</protein>
<organism evidence="1 2">
    <name type="scientific">Persicimonas caeni</name>
    <dbReference type="NCBI Taxonomy" id="2292766"/>
    <lineage>
        <taxon>Bacteria</taxon>
        <taxon>Deltaproteobacteria</taxon>
        <taxon>Bradymonadales</taxon>
        <taxon>Bradymonadaceae</taxon>
        <taxon>Persicimonas</taxon>
    </lineage>
</organism>
<accession>A0A5B8YBN9</accession>
<name>A0A4Y6PUD6_PERCE</name>
<dbReference type="AlphaFoldDB" id="A0A4Y6PUD6"/>
<accession>A0A4Y6PUD6</accession>
<evidence type="ECO:0000313" key="2">
    <source>
        <dbReference type="Proteomes" id="UP000315995"/>
    </source>
</evidence>